<reference evidence="10 11" key="1">
    <citation type="submission" date="2024-06" db="EMBL/GenBank/DDBJ databases">
        <title>The Natural Products Discovery Center: Release of the First 8490 Sequenced Strains for Exploring Actinobacteria Biosynthetic Diversity.</title>
        <authorList>
            <person name="Kalkreuter E."/>
            <person name="Kautsar S.A."/>
            <person name="Yang D."/>
            <person name="Bader C.D."/>
            <person name="Teijaro C.N."/>
            <person name="Fluegel L."/>
            <person name="Davis C.M."/>
            <person name="Simpson J.R."/>
            <person name="Lauterbach L."/>
            <person name="Steele A.D."/>
            <person name="Gui C."/>
            <person name="Meng S."/>
            <person name="Li G."/>
            <person name="Viehrig K."/>
            <person name="Ye F."/>
            <person name="Su P."/>
            <person name="Kiefer A.F."/>
            <person name="Nichols A."/>
            <person name="Cepeda A.J."/>
            <person name="Yan W."/>
            <person name="Fan B."/>
            <person name="Jiang Y."/>
            <person name="Adhikari A."/>
            <person name="Zheng C.-J."/>
            <person name="Schuster L."/>
            <person name="Cowan T.M."/>
            <person name="Smanski M.J."/>
            <person name="Chevrette M.G."/>
            <person name="De Carvalho L.P.S."/>
            <person name="Shen B."/>
        </authorList>
    </citation>
    <scope>NUCLEOTIDE SEQUENCE [LARGE SCALE GENOMIC DNA]</scope>
    <source>
        <strain evidence="10 11">NPDC020594</strain>
    </source>
</reference>
<feature type="region of interest" description="Disordered" evidence="7">
    <location>
        <begin position="1"/>
        <end position="20"/>
    </location>
</feature>
<feature type="transmembrane region" description="Helical" evidence="8">
    <location>
        <begin position="753"/>
        <end position="773"/>
    </location>
</feature>
<accession>A0ABV3AMZ8</accession>
<evidence type="ECO:0000256" key="6">
    <source>
        <dbReference type="ARBA" id="ARBA00023049"/>
    </source>
</evidence>
<dbReference type="EC" id="3.4.24.-" evidence="10"/>
<feature type="transmembrane region" description="Helical" evidence="8">
    <location>
        <begin position="451"/>
        <end position="473"/>
    </location>
</feature>
<proteinExistence type="predicted"/>
<feature type="transmembrane region" description="Helical" evidence="8">
    <location>
        <begin position="547"/>
        <end position="580"/>
    </location>
</feature>
<evidence type="ECO:0000313" key="10">
    <source>
        <dbReference type="EMBL" id="MEU5713082.1"/>
    </source>
</evidence>
<dbReference type="Proteomes" id="UP001551011">
    <property type="component" value="Unassembled WGS sequence"/>
</dbReference>
<evidence type="ECO:0000256" key="8">
    <source>
        <dbReference type="SAM" id="Phobius"/>
    </source>
</evidence>
<keyword evidence="4 10" id="KW-0378">Hydrolase</keyword>
<keyword evidence="11" id="KW-1185">Reference proteome</keyword>
<evidence type="ECO:0000256" key="1">
    <source>
        <dbReference type="ARBA" id="ARBA00001947"/>
    </source>
</evidence>
<feature type="transmembrane region" description="Helical" evidence="8">
    <location>
        <begin position="659"/>
        <end position="680"/>
    </location>
</feature>
<keyword evidence="5" id="KW-0862">Zinc</keyword>
<comment type="cofactor">
    <cofactor evidence="1">
        <name>Zn(2+)</name>
        <dbReference type="ChEBI" id="CHEBI:29105"/>
    </cofactor>
</comment>
<feature type="transmembrane region" description="Helical" evidence="8">
    <location>
        <begin position="102"/>
        <end position="122"/>
    </location>
</feature>
<evidence type="ECO:0000256" key="4">
    <source>
        <dbReference type="ARBA" id="ARBA00022801"/>
    </source>
</evidence>
<dbReference type="EMBL" id="JBFAEG010000045">
    <property type="protein sequence ID" value="MEU5713082.1"/>
    <property type="molecule type" value="Genomic_DNA"/>
</dbReference>
<evidence type="ECO:0000259" key="9">
    <source>
        <dbReference type="Pfam" id="PF01435"/>
    </source>
</evidence>
<dbReference type="InterPro" id="IPR001915">
    <property type="entry name" value="Peptidase_M48"/>
</dbReference>
<evidence type="ECO:0000256" key="7">
    <source>
        <dbReference type="SAM" id="MobiDB-lite"/>
    </source>
</evidence>
<dbReference type="Gene3D" id="3.30.2010.10">
    <property type="entry name" value="Metalloproteases ('zincins'), catalytic domain"/>
    <property type="match status" value="1"/>
</dbReference>
<feature type="transmembrane region" description="Helical" evidence="8">
    <location>
        <begin position="269"/>
        <end position="287"/>
    </location>
</feature>
<feature type="transmembrane region" description="Helical" evidence="8">
    <location>
        <begin position="420"/>
        <end position="439"/>
    </location>
</feature>
<sequence>MSGATEAAVPRPAPASPAPDPGVLPAGTSLRFLVLVVAMAAATIEMLTGLLRPYPARNVEFVCEFAAGYDPGGNVIDNVTRSNAHAEAIKECARGAPVTPEWYGLAGSVVVLLVATAVYLLLPRWKRRRHGLVPLHGRDPRGEIRAEVARLAGVAGVRALPDLVVDLTAFDAGASVFGRAGRRTLRLGNGLLHVRRSDPARFQAVVLHELAHLRHRDVDIAYAVTALWRAFLTLVAVPFVLVLGGSLVAAEFGWFMGADAVFWPASRPYMVREIATAAFLFLLVVLARADTLRHRELYADRGAVALGADPGVWRAGAERAGTQGRPARSVSALWRSHPTWAERRRALEDPAALFALTDVPLFLLGAVTLVTGNALSDWWDARPAAWLVGGLAAALLAVAVWRAALYAAHRGAPGPSGVRAGSALGLGLVCGELLSGSSIGPGWWPAHLEPLLFPFLGGVVYVCWLAGCARLSVRDTSGTPRALRAAVLVAAVAGCVVAAAGLGWWMGAGKLWLAGDLYQAGGLEQDIRRMFPGPWGTREQYAAVLPWIASVLTSVSVAGSTPVVAAAAVVLWVYPAVLLLRRPRATGLRSTLLAGLAGGLLGAAALAAVMAYAHTWRPPLGERGTAFGVVYMWWRTVALWTGVAVTAAVVAVTTRTHRLPRALAAAGIAQILALAAQFPLQSADGCLGPLRVMGDTCHWLPDASWSLTGILVQTAAPAMFGAALVATPLARLPRAGRPPAPAGTVRRSWPTRVAVGAVAVLAVASSVVAVRSVTGGGGTALAVPDRPPAAGTGERVRSFQLLAWFKTSGQADIVAVASRYTTFAQWFKESTDAETGAVDGDTLRPICAGLARDAATARRHLGVPDPELGRAWSTLLTKSRDAARECTSVLDARTDDVQRNTKMLEDLVAAYQQATRTVPPLTKRVTTALEQWPQWKGKTG</sequence>
<evidence type="ECO:0000313" key="11">
    <source>
        <dbReference type="Proteomes" id="UP001551011"/>
    </source>
</evidence>
<feature type="transmembrane region" description="Helical" evidence="8">
    <location>
        <begin position="226"/>
        <end position="249"/>
    </location>
</feature>
<feature type="domain" description="Peptidase M48" evidence="9">
    <location>
        <begin position="142"/>
        <end position="350"/>
    </location>
</feature>
<keyword evidence="8" id="KW-0812">Transmembrane</keyword>
<feature type="transmembrane region" description="Helical" evidence="8">
    <location>
        <begin position="485"/>
        <end position="506"/>
    </location>
</feature>
<dbReference type="Pfam" id="PF01435">
    <property type="entry name" value="Peptidase_M48"/>
    <property type="match status" value="1"/>
</dbReference>
<protein>
    <submittedName>
        <fullName evidence="10">M48 family metalloprotease</fullName>
        <ecNumber evidence="10">3.4.24.-</ecNumber>
    </submittedName>
</protein>
<evidence type="ECO:0000256" key="5">
    <source>
        <dbReference type="ARBA" id="ARBA00022833"/>
    </source>
</evidence>
<feature type="transmembrane region" description="Helical" evidence="8">
    <location>
        <begin position="384"/>
        <end position="408"/>
    </location>
</feature>
<organism evidence="10 11">
    <name type="scientific">Streptomyces flaveolus</name>
    <dbReference type="NCBI Taxonomy" id="67297"/>
    <lineage>
        <taxon>Bacteria</taxon>
        <taxon>Bacillati</taxon>
        <taxon>Actinomycetota</taxon>
        <taxon>Actinomycetes</taxon>
        <taxon>Kitasatosporales</taxon>
        <taxon>Streptomycetaceae</taxon>
        <taxon>Streptomyces</taxon>
    </lineage>
</organism>
<feature type="transmembrane region" description="Helical" evidence="8">
    <location>
        <begin position="633"/>
        <end position="652"/>
    </location>
</feature>
<keyword evidence="2" id="KW-0645">Protease</keyword>
<feature type="transmembrane region" description="Helical" evidence="8">
    <location>
        <begin position="592"/>
        <end position="613"/>
    </location>
</feature>
<feature type="transmembrane region" description="Helical" evidence="8">
    <location>
        <begin position="710"/>
        <end position="732"/>
    </location>
</feature>
<feature type="transmembrane region" description="Helical" evidence="8">
    <location>
        <begin position="32"/>
        <end position="51"/>
    </location>
</feature>
<gene>
    <name evidence="10" type="ORF">AB0H04_40780</name>
</gene>
<keyword evidence="3" id="KW-0479">Metal-binding</keyword>
<evidence type="ECO:0000256" key="3">
    <source>
        <dbReference type="ARBA" id="ARBA00022723"/>
    </source>
</evidence>
<feature type="compositionally biased region" description="Pro residues" evidence="7">
    <location>
        <begin position="11"/>
        <end position="20"/>
    </location>
</feature>
<keyword evidence="8" id="KW-0472">Membrane</keyword>
<evidence type="ECO:0000256" key="2">
    <source>
        <dbReference type="ARBA" id="ARBA00022670"/>
    </source>
</evidence>
<dbReference type="RefSeq" id="WP_359260943.1">
    <property type="nucleotide sequence ID" value="NZ_JBFAEG010000045.1"/>
</dbReference>
<name>A0ABV3AMZ8_9ACTN</name>
<dbReference type="GO" id="GO:0008237">
    <property type="term" value="F:metallopeptidase activity"/>
    <property type="evidence" value="ECO:0007669"/>
    <property type="project" value="UniProtKB-KW"/>
</dbReference>
<feature type="transmembrane region" description="Helical" evidence="8">
    <location>
        <begin position="351"/>
        <end position="372"/>
    </location>
</feature>
<keyword evidence="8" id="KW-1133">Transmembrane helix</keyword>
<comment type="caution">
    <text evidence="10">The sequence shown here is derived from an EMBL/GenBank/DDBJ whole genome shotgun (WGS) entry which is preliminary data.</text>
</comment>
<keyword evidence="6 10" id="KW-0482">Metalloprotease</keyword>